<dbReference type="AlphaFoldDB" id="A0A1X2INP4"/>
<dbReference type="PANTHER" id="PTHR45686:SF4">
    <property type="entry name" value="ADP-RIBOSYLATION FACTOR GTPASE ACTIVATING PROTEIN 3, ISOFORM H"/>
    <property type="match status" value="1"/>
</dbReference>
<dbReference type="SMART" id="SM00105">
    <property type="entry name" value="ArfGap"/>
    <property type="match status" value="1"/>
</dbReference>
<feature type="compositionally biased region" description="Low complexity" evidence="6">
    <location>
        <begin position="175"/>
        <end position="193"/>
    </location>
</feature>
<dbReference type="Proteomes" id="UP000193560">
    <property type="component" value="Unassembled WGS sequence"/>
</dbReference>
<sequence length="482" mass="52330">MPEPTKEQIEVIFKKLKQNRYNKACFDCMSKNPTWSSIPFGVYICTECSSAHRNLGVHISFVRSTVLDTWTWEQLRYMKIGGNQSAMEFFSKHGGLATSKDTRLKYGGRAGQLYKAQLDKKVAQDMIDNPNSVVIDITSQPDIPLSPHTETNTCPELGNQQTTDTIQTIPASTEETTTAANDTNTNANVTSVSPSPPTEATDIPAISAETTTTPSNPITATPIVTARKPRSAMTARRGAKPNKFGVKKAANFNFEQAEASAKKETERQAKLGYNDNDITSNNSTAEGPMDNDSAPRTLSSRLMFQQQQEQPQHTSTNAQSSSEQDAIEKLGFGMSRLNTSSTPGGSRSMNETNVSSYDSISNSSAKDKFGNARAISSDQYFGRNEYDPAVTAAESARLKQFSGASAISSSQYFGKDDDDATTTSAGRGYQQQHGNTGGDWDVLQDQARRFVGQAAADLDAVKDLAENASSKVSGEKQQFTLS</sequence>
<protein>
    <recommendedName>
        <fullName evidence="7">Arf-GAP domain-containing protein</fullName>
    </recommendedName>
</protein>
<evidence type="ECO:0000256" key="5">
    <source>
        <dbReference type="PROSITE-ProRule" id="PRU00288"/>
    </source>
</evidence>
<proteinExistence type="predicted"/>
<evidence type="ECO:0000256" key="2">
    <source>
        <dbReference type="ARBA" id="ARBA00022723"/>
    </source>
</evidence>
<feature type="compositionally biased region" description="Polar residues" evidence="6">
    <location>
        <begin position="336"/>
        <end position="354"/>
    </location>
</feature>
<reference evidence="8 9" key="1">
    <citation type="submission" date="2016-07" db="EMBL/GenBank/DDBJ databases">
        <title>Pervasive Adenine N6-methylation of Active Genes in Fungi.</title>
        <authorList>
            <consortium name="DOE Joint Genome Institute"/>
            <person name="Mondo S.J."/>
            <person name="Dannebaum R.O."/>
            <person name="Kuo R.C."/>
            <person name="Labutti K."/>
            <person name="Haridas S."/>
            <person name="Kuo A."/>
            <person name="Salamov A."/>
            <person name="Ahrendt S.R."/>
            <person name="Lipzen A."/>
            <person name="Sullivan W."/>
            <person name="Andreopoulos W.B."/>
            <person name="Clum A."/>
            <person name="Lindquist E."/>
            <person name="Daum C."/>
            <person name="Ramamoorthy G.K."/>
            <person name="Gryganskyi A."/>
            <person name="Culley D."/>
            <person name="Magnuson J.K."/>
            <person name="James T.Y."/>
            <person name="O'Malley M.A."/>
            <person name="Stajich J.E."/>
            <person name="Spatafora J.W."/>
            <person name="Visel A."/>
            <person name="Grigoriev I.V."/>
        </authorList>
    </citation>
    <scope>NUCLEOTIDE SEQUENCE [LARGE SCALE GENOMIC DNA]</scope>
    <source>
        <strain evidence="8 9">NRRL 1336</strain>
    </source>
</reference>
<gene>
    <name evidence="8" type="ORF">BCR42DRAFT_323350</name>
</gene>
<dbReference type="CDD" id="cd08831">
    <property type="entry name" value="ArfGap_ArfGap2_3_like"/>
    <property type="match status" value="1"/>
</dbReference>
<feature type="compositionally biased region" description="Basic and acidic residues" evidence="6">
    <location>
        <begin position="260"/>
        <end position="269"/>
    </location>
</feature>
<feature type="region of interest" description="Disordered" evidence="6">
    <location>
        <begin position="227"/>
        <end position="355"/>
    </location>
</feature>
<evidence type="ECO:0000313" key="9">
    <source>
        <dbReference type="Proteomes" id="UP000193560"/>
    </source>
</evidence>
<feature type="domain" description="Arf-GAP" evidence="7">
    <location>
        <begin position="10"/>
        <end position="93"/>
    </location>
</feature>
<keyword evidence="2" id="KW-0479">Metal-binding</keyword>
<keyword evidence="3 5" id="KW-0863">Zinc-finger</keyword>
<feature type="compositionally biased region" description="Polar residues" evidence="6">
    <location>
        <begin position="294"/>
        <end position="304"/>
    </location>
</feature>
<comment type="caution">
    <text evidence="8">The sequence shown here is derived from an EMBL/GenBank/DDBJ whole genome shotgun (WGS) entry which is preliminary data.</text>
</comment>
<dbReference type="InterPro" id="IPR001164">
    <property type="entry name" value="ArfGAP_dom"/>
</dbReference>
<feature type="compositionally biased region" description="Polar residues" evidence="6">
    <location>
        <begin position="421"/>
        <end position="434"/>
    </location>
</feature>
<accession>A0A1X2INP4</accession>
<dbReference type="OrthoDB" id="983479at2759"/>
<dbReference type="GO" id="GO:0005096">
    <property type="term" value="F:GTPase activator activity"/>
    <property type="evidence" value="ECO:0007669"/>
    <property type="project" value="UniProtKB-KW"/>
</dbReference>
<evidence type="ECO:0000259" key="7">
    <source>
        <dbReference type="PROSITE" id="PS50115"/>
    </source>
</evidence>
<evidence type="ECO:0000256" key="3">
    <source>
        <dbReference type="ARBA" id="ARBA00022771"/>
    </source>
</evidence>
<dbReference type="InterPro" id="IPR037278">
    <property type="entry name" value="ARFGAP/RecO"/>
</dbReference>
<dbReference type="GO" id="GO:0000139">
    <property type="term" value="C:Golgi membrane"/>
    <property type="evidence" value="ECO:0007669"/>
    <property type="project" value="GOC"/>
</dbReference>
<keyword evidence="9" id="KW-1185">Reference proteome</keyword>
<dbReference type="GO" id="GO:0008270">
    <property type="term" value="F:zinc ion binding"/>
    <property type="evidence" value="ECO:0007669"/>
    <property type="project" value="UniProtKB-KW"/>
</dbReference>
<dbReference type="GO" id="GO:0048205">
    <property type="term" value="P:COPI coating of Golgi vesicle"/>
    <property type="evidence" value="ECO:0007669"/>
    <property type="project" value="TreeGrafter"/>
</dbReference>
<feature type="compositionally biased region" description="Polar residues" evidence="6">
    <location>
        <begin position="313"/>
        <end position="324"/>
    </location>
</feature>
<evidence type="ECO:0000313" key="8">
    <source>
        <dbReference type="EMBL" id="ORZ19648.1"/>
    </source>
</evidence>
<name>A0A1X2INP4_9FUNG</name>
<dbReference type="Gene3D" id="1.10.220.150">
    <property type="entry name" value="Arf GTPase activating protein"/>
    <property type="match status" value="1"/>
</dbReference>
<dbReference type="FunFam" id="1.10.220.150:FF:000004">
    <property type="entry name" value="Putative ADP-ribosylation factor GTPase-activating protein 2"/>
    <property type="match status" value="1"/>
</dbReference>
<dbReference type="PROSITE" id="PS50115">
    <property type="entry name" value="ARFGAP"/>
    <property type="match status" value="1"/>
</dbReference>
<dbReference type="EMBL" id="MCGE01000007">
    <property type="protein sequence ID" value="ORZ19648.1"/>
    <property type="molecule type" value="Genomic_DNA"/>
</dbReference>
<dbReference type="STRING" id="90262.A0A1X2INP4"/>
<feature type="compositionally biased region" description="Polar residues" evidence="6">
    <location>
        <begin position="276"/>
        <end position="285"/>
    </location>
</feature>
<evidence type="ECO:0000256" key="6">
    <source>
        <dbReference type="SAM" id="MobiDB-lite"/>
    </source>
</evidence>
<dbReference type="PRINTS" id="PR00405">
    <property type="entry name" value="REVINTRACTNG"/>
</dbReference>
<feature type="region of interest" description="Disordered" evidence="6">
    <location>
        <begin position="409"/>
        <end position="441"/>
    </location>
</feature>
<keyword evidence="1" id="KW-0343">GTPase activation</keyword>
<feature type="region of interest" description="Disordered" evidence="6">
    <location>
        <begin position="175"/>
        <end position="202"/>
    </location>
</feature>
<organism evidence="8 9">
    <name type="scientific">Absidia repens</name>
    <dbReference type="NCBI Taxonomy" id="90262"/>
    <lineage>
        <taxon>Eukaryota</taxon>
        <taxon>Fungi</taxon>
        <taxon>Fungi incertae sedis</taxon>
        <taxon>Mucoromycota</taxon>
        <taxon>Mucoromycotina</taxon>
        <taxon>Mucoromycetes</taxon>
        <taxon>Mucorales</taxon>
        <taxon>Cunninghamellaceae</taxon>
        <taxon>Absidia</taxon>
    </lineage>
</organism>
<dbReference type="InterPro" id="IPR038508">
    <property type="entry name" value="ArfGAP_dom_sf"/>
</dbReference>
<keyword evidence="4" id="KW-0862">Zinc</keyword>
<dbReference type="SUPFAM" id="SSF57863">
    <property type="entry name" value="ArfGap/RecO-like zinc finger"/>
    <property type="match status" value="1"/>
</dbReference>
<dbReference type="Pfam" id="PF01412">
    <property type="entry name" value="ArfGap"/>
    <property type="match status" value="1"/>
</dbReference>
<evidence type="ECO:0000256" key="1">
    <source>
        <dbReference type="ARBA" id="ARBA00022468"/>
    </source>
</evidence>
<dbReference type="PANTHER" id="PTHR45686">
    <property type="entry name" value="ADP-RIBOSYLATION FACTOR GTPASE ACTIVATING PROTEIN 3, ISOFORM H-RELATED"/>
    <property type="match status" value="1"/>
</dbReference>
<evidence type="ECO:0000256" key="4">
    <source>
        <dbReference type="ARBA" id="ARBA00022833"/>
    </source>
</evidence>